<protein>
    <submittedName>
        <fullName evidence="2">Uncharacterized protein</fullName>
    </submittedName>
</protein>
<dbReference type="AlphaFoldDB" id="A0A2W1EGR0"/>
<evidence type="ECO:0000313" key="3">
    <source>
        <dbReference type="Proteomes" id="UP000245464"/>
    </source>
</evidence>
<feature type="region of interest" description="Disordered" evidence="1">
    <location>
        <begin position="1"/>
        <end position="31"/>
    </location>
</feature>
<dbReference type="KEGG" id="ptrr:90957117"/>
<accession>A0A2W1EGR0</accession>
<organism evidence="2 3">
    <name type="scientific">Pyrenophora tritici-repentis</name>
    <dbReference type="NCBI Taxonomy" id="45151"/>
    <lineage>
        <taxon>Eukaryota</taxon>
        <taxon>Fungi</taxon>
        <taxon>Dikarya</taxon>
        <taxon>Ascomycota</taxon>
        <taxon>Pezizomycotina</taxon>
        <taxon>Dothideomycetes</taxon>
        <taxon>Pleosporomycetidae</taxon>
        <taxon>Pleosporales</taxon>
        <taxon>Pleosporineae</taxon>
        <taxon>Pleosporaceae</taxon>
        <taxon>Pyrenophora</taxon>
    </lineage>
</organism>
<dbReference type="RefSeq" id="XP_065961587.1">
    <property type="nucleotide sequence ID" value="XM_066108402.1"/>
</dbReference>
<gene>
    <name evidence="2" type="ORF">PtrM4_120080</name>
</gene>
<feature type="compositionally biased region" description="Polar residues" evidence="1">
    <location>
        <begin position="1"/>
        <end position="28"/>
    </location>
</feature>
<reference evidence="2" key="1">
    <citation type="journal article" date="2018" name="BMC Genomics">
        <title>Comparative genomics of the wheat fungal pathogen Pyrenophora tritici-repentis reveals chromosomal variations and genome plasticity.</title>
        <authorList>
            <person name="Moolhuijzen P."/>
            <person name="See P.T."/>
            <person name="Hane J.K."/>
            <person name="Shi G."/>
            <person name="Liu Z."/>
            <person name="Oliver R.P."/>
            <person name="Moffat C.S."/>
        </authorList>
    </citation>
    <scope>NUCLEOTIDE SEQUENCE [LARGE SCALE GENOMIC DNA]</scope>
    <source>
        <strain evidence="2">M4</strain>
    </source>
</reference>
<dbReference type="GeneID" id="90957117"/>
<evidence type="ECO:0000256" key="1">
    <source>
        <dbReference type="SAM" id="MobiDB-lite"/>
    </source>
</evidence>
<name>A0A2W1EGR0_9PLEO</name>
<evidence type="ECO:0000313" key="2">
    <source>
        <dbReference type="EMBL" id="KAF7569593.1"/>
    </source>
</evidence>
<comment type="caution">
    <text evidence="2">The sequence shown here is derived from an EMBL/GenBank/DDBJ whole genome shotgun (WGS) entry which is preliminary data.</text>
</comment>
<dbReference type="EMBL" id="NQIK02000006">
    <property type="protein sequence ID" value="KAF7569593.1"/>
    <property type="molecule type" value="Genomic_DNA"/>
</dbReference>
<sequence>MSFVNNSRMSVYSTASASQSRPGNPPAQTSTTTLLNTLNSAYKNGRSYNLEASTSLVVNTWVNAKSIIDDRIGGTVDLELGRKAWEHARRRAEDGCIVLAYVPHTSSRIPS</sequence>
<dbReference type="Proteomes" id="UP000245464">
    <property type="component" value="Chromosome 6"/>
</dbReference>
<proteinExistence type="predicted"/>